<comment type="similarity">
    <text evidence="2 6">Belongs to the FKBP-type PPIase family.</text>
</comment>
<accession>A0A0S2HW35</accession>
<dbReference type="SUPFAM" id="SSF54534">
    <property type="entry name" value="FKBP-like"/>
    <property type="match status" value="1"/>
</dbReference>
<sequence length="178" mass="20217" precursor="true">MNFRYLAAAILLLFALSSCKNNYHEKKQAEQIMRKEYNKKLIEANKGLVARDSSRIVGVIRANNWDMNVTGTGLWYQIIEKGRGQKAKPNQIAKLDYKVRLLSGELAYTSDSTGPLKFRISKGGVERGLEEGVLLLHQGDSARFIMPPYMAHHLLGDQKKIPPRSTIIYEVRLKSLKK</sequence>
<dbReference type="STRING" id="1307839.L21SP5_00566"/>
<feature type="chain" id="PRO_5006599343" description="Peptidyl-prolyl cis-trans isomerase" evidence="7">
    <location>
        <begin position="21"/>
        <end position="178"/>
    </location>
</feature>
<dbReference type="EC" id="5.2.1.8" evidence="6"/>
<reference evidence="9 10" key="1">
    <citation type="submission" date="2015-11" db="EMBL/GenBank/DDBJ databases">
        <title>Description and complete genome sequence of a novel strain predominating in hypersaline microbial mats and representing a new family of the Bacteriodetes phylum.</title>
        <authorList>
            <person name="Spring S."/>
            <person name="Bunk B."/>
            <person name="Sproer C."/>
            <person name="Klenk H.-P."/>
        </authorList>
    </citation>
    <scope>NUCLEOTIDE SEQUENCE [LARGE SCALE GENOMIC DNA]</scope>
    <source>
        <strain evidence="9 10">L21-Spi-D4</strain>
    </source>
</reference>
<dbReference type="OrthoDB" id="1093155at2"/>
<dbReference type="AlphaFoldDB" id="A0A0S2HW35"/>
<organism evidence="9 10">
    <name type="scientific">Salinivirga cyanobacteriivorans</name>
    <dbReference type="NCBI Taxonomy" id="1307839"/>
    <lineage>
        <taxon>Bacteria</taxon>
        <taxon>Pseudomonadati</taxon>
        <taxon>Bacteroidota</taxon>
        <taxon>Bacteroidia</taxon>
        <taxon>Bacteroidales</taxon>
        <taxon>Salinivirgaceae</taxon>
        <taxon>Salinivirga</taxon>
    </lineage>
</organism>
<dbReference type="PROSITE" id="PS51257">
    <property type="entry name" value="PROKAR_LIPOPROTEIN"/>
    <property type="match status" value="1"/>
</dbReference>
<name>A0A0S2HW35_9BACT</name>
<dbReference type="InterPro" id="IPR001179">
    <property type="entry name" value="PPIase_FKBP_dom"/>
</dbReference>
<evidence type="ECO:0000256" key="1">
    <source>
        <dbReference type="ARBA" id="ARBA00000971"/>
    </source>
</evidence>
<dbReference type="RefSeq" id="WP_057951809.1">
    <property type="nucleotide sequence ID" value="NZ_CP013118.1"/>
</dbReference>
<keyword evidence="10" id="KW-1185">Reference proteome</keyword>
<comment type="catalytic activity">
    <reaction evidence="1 5 6">
        <text>[protein]-peptidylproline (omega=180) = [protein]-peptidylproline (omega=0)</text>
        <dbReference type="Rhea" id="RHEA:16237"/>
        <dbReference type="Rhea" id="RHEA-COMP:10747"/>
        <dbReference type="Rhea" id="RHEA-COMP:10748"/>
        <dbReference type="ChEBI" id="CHEBI:83833"/>
        <dbReference type="ChEBI" id="CHEBI:83834"/>
        <dbReference type="EC" id="5.2.1.8"/>
    </reaction>
</comment>
<feature type="domain" description="PPIase FKBP-type" evidence="8">
    <location>
        <begin position="90"/>
        <end position="177"/>
    </location>
</feature>
<gene>
    <name evidence="9" type="primary">fkpA</name>
    <name evidence="9" type="ORF">L21SP5_00566</name>
</gene>
<dbReference type="PROSITE" id="PS50059">
    <property type="entry name" value="FKBP_PPIASE"/>
    <property type="match status" value="1"/>
</dbReference>
<keyword evidence="3 5" id="KW-0697">Rotamase</keyword>
<evidence type="ECO:0000256" key="7">
    <source>
        <dbReference type="SAM" id="SignalP"/>
    </source>
</evidence>
<dbReference type="Pfam" id="PF00254">
    <property type="entry name" value="FKBP_C"/>
    <property type="match status" value="1"/>
</dbReference>
<dbReference type="InterPro" id="IPR046357">
    <property type="entry name" value="PPIase_dom_sf"/>
</dbReference>
<protein>
    <recommendedName>
        <fullName evidence="6">Peptidyl-prolyl cis-trans isomerase</fullName>
        <ecNumber evidence="6">5.2.1.8</ecNumber>
    </recommendedName>
</protein>
<evidence type="ECO:0000259" key="8">
    <source>
        <dbReference type="PROSITE" id="PS50059"/>
    </source>
</evidence>
<keyword evidence="4 5" id="KW-0413">Isomerase</keyword>
<dbReference type="PANTHER" id="PTHR43811:SF19">
    <property type="entry name" value="39 KDA FK506-BINDING NUCLEAR PROTEIN"/>
    <property type="match status" value="1"/>
</dbReference>
<evidence type="ECO:0000256" key="2">
    <source>
        <dbReference type="ARBA" id="ARBA00006577"/>
    </source>
</evidence>
<dbReference type="EMBL" id="CP013118">
    <property type="protein sequence ID" value="ALO14242.1"/>
    <property type="molecule type" value="Genomic_DNA"/>
</dbReference>
<dbReference type="Gene3D" id="3.10.50.40">
    <property type="match status" value="1"/>
</dbReference>
<dbReference type="PANTHER" id="PTHR43811">
    <property type="entry name" value="FKBP-TYPE PEPTIDYL-PROLYL CIS-TRANS ISOMERASE FKPA"/>
    <property type="match status" value="1"/>
</dbReference>
<evidence type="ECO:0000313" key="9">
    <source>
        <dbReference type="EMBL" id="ALO14242.1"/>
    </source>
</evidence>
<dbReference type="GO" id="GO:0003755">
    <property type="term" value="F:peptidyl-prolyl cis-trans isomerase activity"/>
    <property type="evidence" value="ECO:0007669"/>
    <property type="project" value="UniProtKB-UniRule"/>
</dbReference>
<dbReference type="KEGG" id="blq:L21SP5_00566"/>
<proteinExistence type="inferred from homology"/>
<keyword evidence="7" id="KW-0732">Signal</keyword>
<evidence type="ECO:0000256" key="4">
    <source>
        <dbReference type="ARBA" id="ARBA00023235"/>
    </source>
</evidence>
<dbReference type="Proteomes" id="UP000064893">
    <property type="component" value="Chromosome"/>
</dbReference>
<feature type="signal peptide" evidence="7">
    <location>
        <begin position="1"/>
        <end position="20"/>
    </location>
</feature>
<evidence type="ECO:0000256" key="3">
    <source>
        <dbReference type="ARBA" id="ARBA00023110"/>
    </source>
</evidence>
<evidence type="ECO:0000313" key="10">
    <source>
        <dbReference type="Proteomes" id="UP000064893"/>
    </source>
</evidence>
<evidence type="ECO:0000256" key="5">
    <source>
        <dbReference type="PROSITE-ProRule" id="PRU00277"/>
    </source>
</evidence>
<evidence type="ECO:0000256" key="6">
    <source>
        <dbReference type="RuleBase" id="RU003915"/>
    </source>
</evidence>